<dbReference type="InterPro" id="IPR022029">
    <property type="entry name" value="YoaR-like_PG-bd"/>
</dbReference>
<comment type="caution">
    <text evidence="2">The sequence shown here is derived from an EMBL/GenBank/DDBJ whole genome shotgun (WGS) entry which is preliminary data.</text>
</comment>
<dbReference type="Pfam" id="PF12229">
    <property type="entry name" value="PG_binding_4"/>
    <property type="match status" value="1"/>
</dbReference>
<proteinExistence type="predicted"/>
<keyword evidence="3" id="KW-1185">Reference proteome</keyword>
<dbReference type="PANTHER" id="PTHR35788">
    <property type="entry name" value="EXPORTED PROTEIN-RELATED"/>
    <property type="match status" value="1"/>
</dbReference>
<dbReference type="InterPro" id="IPR007391">
    <property type="entry name" value="Vancomycin_resist_VanW"/>
</dbReference>
<dbReference type="InterPro" id="IPR052913">
    <property type="entry name" value="Glycopeptide_resist_protein"/>
</dbReference>
<organism evidence="2 3">
    <name type="scientific">Conexibacter arvalis</name>
    <dbReference type="NCBI Taxonomy" id="912552"/>
    <lineage>
        <taxon>Bacteria</taxon>
        <taxon>Bacillati</taxon>
        <taxon>Actinomycetota</taxon>
        <taxon>Thermoleophilia</taxon>
        <taxon>Solirubrobacterales</taxon>
        <taxon>Conexibacteraceae</taxon>
        <taxon>Conexibacter</taxon>
    </lineage>
</organism>
<evidence type="ECO:0000313" key="2">
    <source>
        <dbReference type="EMBL" id="MBB4664251.1"/>
    </source>
</evidence>
<dbReference type="Pfam" id="PF04294">
    <property type="entry name" value="VanW"/>
    <property type="match status" value="1"/>
</dbReference>
<accession>A0A840IJ49</accession>
<dbReference type="Proteomes" id="UP000585272">
    <property type="component" value="Unassembled WGS sequence"/>
</dbReference>
<reference evidence="2 3" key="1">
    <citation type="submission" date="2020-08" db="EMBL/GenBank/DDBJ databases">
        <title>Genomic Encyclopedia of Archaeal and Bacterial Type Strains, Phase II (KMG-II): from individual species to whole genera.</title>
        <authorList>
            <person name="Goeker M."/>
        </authorList>
    </citation>
    <scope>NUCLEOTIDE SEQUENCE [LARGE SCALE GENOMIC DNA]</scope>
    <source>
        <strain evidence="2 3">DSM 23288</strain>
    </source>
</reference>
<dbReference type="AlphaFoldDB" id="A0A840IJ49"/>
<dbReference type="EMBL" id="JACHNU010000006">
    <property type="protein sequence ID" value="MBB4664251.1"/>
    <property type="molecule type" value="Genomic_DNA"/>
</dbReference>
<name>A0A840IJ49_9ACTN</name>
<dbReference type="PANTHER" id="PTHR35788:SF1">
    <property type="entry name" value="EXPORTED PROTEIN"/>
    <property type="match status" value="1"/>
</dbReference>
<gene>
    <name evidence="2" type="ORF">BDZ31_003854</name>
</gene>
<evidence type="ECO:0000313" key="3">
    <source>
        <dbReference type="Proteomes" id="UP000585272"/>
    </source>
</evidence>
<protein>
    <submittedName>
        <fullName evidence="2">Vancomycin resistance protein YoaR</fullName>
    </submittedName>
</protein>
<dbReference type="RefSeq" id="WP_183344103.1">
    <property type="nucleotide sequence ID" value="NZ_JACHNU010000006.1"/>
</dbReference>
<feature type="domain" description="YoaR-like putative peptidoglycan binding" evidence="1">
    <location>
        <begin position="87"/>
        <end position="202"/>
    </location>
</feature>
<sequence length="563" mass="59739">MTATRRLRTWRRPALLALAAVAGLLVALAALALVVRLLHDGEALPGTEIAGISASGMSGDELRRRLAAATDPQRPLVVVAGERTLRIRPARAGYAVDLDGSVERALDAGRGGALGGLPATLKGLVASRDVALAATVDPSALDRAVASLARRVDRPSFPGRLEISDDGTRVDAEPPRAGRRLDRAQLRERLRAAMLGRAPGPVRVAVRERPVVSAAEVDDVVADAELLLSRPLVLAGGGEPLPLEPARLAGVLVLEPLDGGRRVRLGVDDEQLSALVARVAEQRDRPPRDARVEAPARATTVDGKGDLTWRPQPADVSVEPAAAGRTVDREALSRSIARAVHSGSHRARLPVERAEPQVTTAQAREVSHLIGTFTTYYEGGQPRVTNIRTMAATVDGTRVAPGERFSLNGVVGERTRAKGYVPAPFIADGRLVPSVGGGVSQFATTIYNAAFFAGLQLDTSQPHSLYIDRYPPGREATLNYPDIDLAWTNDTGAPVLVRASADETSVTVSLYGNNGGRTVTAETGSRRPVPGGDFAIDVTRVVRYGDGRTDRSTRTTTYDLLDE</sequence>
<evidence type="ECO:0000259" key="1">
    <source>
        <dbReference type="Pfam" id="PF12229"/>
    </source>
</evidence>